<dbReference type="PANTHER" id="PTHR38471:SF2">
    <property type="entry name" value="FOUR HELIX BUNDLE PROTEIN"/>
    <property type="match status" value="1"/>
</dbReference>
<evidence type="ECO:0000313" key="1">
    <source>
        <dbReference type="EMBL" id="REA60429.1"/>
    </source>
</evidence>
<dbReference type="InterPro" id="IPR012657">
    <property type="entry name" value="23S_rRNA-intervening_sequence"/>
</dbReference>
<dbReference type="Gene3D" id="1.20.1440.60">
    <property type="entry name" value="23S rRNA-intervening sequence"/>
    <property type="match status" value="1"/>
</dbReference>
<dbReference type="NCBIfam" id="TIGR02436">
    <property type="entry name" value="four helix bundle protein"/>
    <property type="match status" value="1"/>
</dbReference>
<dbReference type="EMBL" id="QNUL01000011">
    <property type="protein sequence ID" value="REA60429.1"/>
    <property type="molecule type" value="Genomic_DNA"/>
</dbReference>
<dbReference type="CDD" id="cd16377">
    <property type="entry name" value="23S_rRNA_IVP_like"/>
    <property type="match status" value="1"/>
</dbReference>
<proteinExistence type="predicted"/>
<protein>
    <submittedName>
        <fullName evidence="1">Four helix bundle protein</fullName>
    </submittedName>
</protein>
<dbReference type="Proteomes" id="UP000256373">
    <property type="component" value="Unassembled WGS sequence"/>
</dbReference>
<dbReference type="OrthoDB" id="9811959at2"/>
<organism evidence="1 2">
    <name type="scientific">Dyadobacter luteus</name>
    <dbReference type="NCBI Taxonomy" id="2259619"/>
    <lineage>
        <taxon>Bacteria</taxon>
        <taxon>Pseudomonadati</taxon>
        <taxon>Bacteroidota</taxon>
        <taxon>Cytophagia</taxon>
        <taxon>Cytophagales</taxon>
        <taxon>Spirosomataceae</taxon>
        <taxon>Dyadobacter</taxon>
    </lineage>
</organism>
<keyword evidence="2" id="KW-1185">Reference proteome</keyword>
<dbReference type="PANTHER" id="PTHR38471">
    <property type="entry name" value="FOUR HELIX BUNDLE PROTEIN"/>
    <property type="match status" value="1"/>
</dbReference>
<dbReference type="Pfam" id="PF05635">
    <property type="entry name" value="23S_rRNA_IVP"/>
    <property type="match status" value="1"/>
</dbReference>
<name>A0A3D8YB25_9BACT</name>
<reference evidence="1 2" key="1">
    <citation type="submission" date="2018-07" db="EMBL/GenBank/DDBJ databases">
        <title>Dyadobacter roseus sp. nov., isolated from rose rhizosphere soil.</title>
        <authorList>
            <person name="Chen L."/>
        </authorList>
    </citation>
    <scope>NUCLEOTIDE SEQUENCE [LARGE SCALE GENOMIC DNA]</scope>
    <source>
        <strain evidence="1 2">RS19</strain>
    </source>
</reference>
<comment type="caution">
    <text evidence="1">The sequence shown here is derived from an EMBL/GenBank/DDBJ whole genome shotgun (WGS) entry which is preliminary data.</text>
</comment>
<dbReference type="RefSeq" id="WP_115831744.1">
    <property type="nucleotide sequence ID" value="NZ_QNUL01000011.1"/>
</dbReference>
<dbReference type="InterPro" id="IPR036583">
    <property type="entry name" value="23S_rRNA_IVS_sf"/>
</dbReference>
<sequence length="119" mass="13754">MRDFRKYAVWEQSHKLVLELYRLTKNFPQEEKFGLTSQIRRAGISISANISEGCGKLSERDFARFLGISFGSCQEVEYLTLLAKDLDYLDEQSYEPLSIEIVSIKKQLYHLIKKLNAGS</sequence>
<accession>A0A3D8YB25</accession>
<dbReference type="SUPFAM" id="SSF158446">
    <property type="entry name" value="IVS-encoded protein-like"/>
    <property type="match status" value="1"/>
</dbReference>
<dbReference type="AlphaFoldDB" id="A0A3D8YB25"/>
<gene>
    <name evidence="1" type="ORF">DSL64_15070</name>
</gene>
<evidence type="ECO:0000313" key="2">
    <source>
        <dbReference type="Proteomes" id="UP000256373"/>
    </source>
</evidence>